<dbReference type="EMBL" id="KV441393">
    <property type="protein sequence ID" value="OAF59562.1"/>
    <property type="molecule type" value="Genomic_DNA"/>
</dbReference>
<evidence type="ECO:0000313" key="10">
    <source>
        <dbReference type="EMBL" id="OAF59562.1"/>
    </source>
</evidence>
<evidence type="ECO:0000256" key="6">
    <source>
        <dbReference type="ARBA" id="ARBA00022777"/>
    </source>
</evidence>
<comment type="catalytic activity">
    <reaction evidence="9">
        <text>D-gluconate + ATP = 6-phospho-D-gluconate + ADP + H(+)</text>
        <dbReference type="Rhea" id="RHEA:19433"/>
        <dbReference type="ChEBI" id="CHEBI:15378"/>
        <dbReference type="ChEBI" id="CHEBI:18391"/>
        <dbReference type="ChEBI" id="CHEBI:30616"/>
        <dbReference type="ChEBI" id="CHEBI:58759"/>
        <dbReference type="ChEBI" id="CHEBI:456216"/>
        <dbReference type="EC" id="2.7.1.12"/>
    </reaction>
</comment>
<dbReference type="InterPro" id="IPR006001">
    <property type="entry name" value="Therm_gnt_kin"/>
</dbReference>
<name>A0A177ADQ6_9PEZI</name>
<dbReference type="InterPro" id="IPR027417">
    <property type="entry name" value="P-loop_NTPase"/>
</dbReference>
<protein>
    <recommendedName>
        <fullName evidence="3">gluconokinase</fullName>
        <ecNumber evidence="3">2.7.1.12</ecNumber>
    </recommendedName>
    <alternativeName>
        <fullName evidence="8">Gluconate kinase</fullName>
    </alternativeName>
</protein>
<dbReference type="EC" id="2.7.1.12" evidence="3"/>
<evidence type="ECO:0000256" key="5">
    <source>
        <dbReference type="ARBA" id="ARBA00022741"/>
    </source>
</evidence>
<keyword evidence="7" id="KW-0067">ATP-binding</keyword>
<dbReference type="VEuPathDB" id="FungiDB:GMDG_06241"/>
<accession>A0A177ADQ6</accession>
<comment type="pathway">
    <text evidence="1">Carbohydrate acid metabolism; D-gluconate degradation.</text>
</comment>
<dbReference type="GO" id="GO:0005975">
    <property type="term" value="P:carbohydrate metabolic process"/>
    <property type="evidence" value="ECO:0007669"/>
    <property type="project" value="InterPro"/>
</dbReference>
<evidence type="ECO:0000256" key="1">
    <source>
        <dbReference type="ARBA" id="ARBA00004875"/>
    </source>
</evidence>
<evidence type="ECO:0000256" key="7">
    <source>
        <dbReference type="ARBA" id="ARBA00022840"/>
    </source>
</evidence>
<keyword evidence="6" id="KW-0418">Kinase</keyword>
<keyword evidence="4" id="KW-0808">Transferase</keyword>
<dbReference type="Gene3D" id="3.40.50.300">
    <property type="entry name" value="P-loop containing nucleotide triphosphate hydrolases"/>
    <property type="match status" value="1"/>
</dbReference>
<comment type="similarity">
    <text evidence="2">Belongs to the gluconokinase GntK/GntV family.</text>
</comment>
<proteinExistence type="inferred from homology"/>
<sequence>MLDIYNISAPAPGSIGREEDGTTHTVFNSTILESRRPNRRTKRYRTADMLPPSWDQPQVALPATPNIWVITGPSGAGKSRVGKYLCAKLGFIFVEGDDFLTKQEKANSGVVNDNRHAEILAAIIHEAISQASHGTAVVVACSALRVADRNAWRNATARANRSDIPAHRFRPTYYSSSFEDSTLPNHHGDNQVPYLQGSQDPYPHTIANDGFAYHSIPSNVLDIPAPTLRPIHLQFVYLAISKKLSLKTVKNRQTMTDHHVSVTAVPAQFRNLQPPEKWERDCFRQKSLEALELTVAVEKHVVMVGNGLKRCKCMFCP</sequence>
<dbReference type="Pfam" id="PF13671">
    <property type="entry name" value="AAA_33"/>
    <property type="match status" value="1"/>
</dbReference>
<dbReference type="GeneID" id="36286901"/>
<dbReference type="AlphaFoldDB" id="A0A177ADQ6"/>
<dbReference type="PANTHER" id="PTHR43442">
    <property type="entry name" value="GLUCONOKINASE-RELATED"/>
    <property type="match status" value="1"/>
</dbReference>
<organism evidence="10">
    <name type="scientific">Pseudogymnoascus destructans</name>
    <dbReference type="NCBI Taxonomy" id="655981"/>
    <lineage>
        <taxon>Eukaryota</taxon>
        <taxon>Fungi</taxon>
        <taxon>Dikarya</taxon>
        <taxon>Ascomycota</taxon>
        <taxon>Pezizomycotina</taxon>
        <taxon>Leotiomycetes</taxon>
        <taxon>Thelebolales</taxon>
        <taxon>Thelebolaceae</taxon>
        <taxon>Pseudogymnoascus</taxon>
    </lineage>
</organism>
<gene>
    <name evidence="10" type="ORF">VC83_03827</name>
</gene>
<evidence type="ECO:0000256" key="4">
    <source>
        <dbReference type="ARBA" id="ARBA00022679"/>
    </source>
</evidence>
<dbReference type="OrthoDB" id="275177at2759"/>
<dbReference type="UniPathway" id="UPA00792"/>
<evidence type="ECO:0000256" key="9">
    <source>
        <dbReference type="ARBA" id="ARBA00048090"/>
    </source>
</evidence>
<reference evidence="10" key="1">
    <citation type="submission" date="2016-03" db="EMBL/GenBank/DDBJ databases">
        <title>Updated assembly of Pseudogymnoascus destructans, the fungus causing white-nose syndrome of bats.</title>
        <authorList>
            <person name="Palmer J.M."/>
            <person name="Drees K.P."/>
            <person name="Foster J.T."/>
            <person name="Lindner D.L."/>
        </authorList>
    </citation>
    <scope>NUCLEOTIDE SEQUENCE [LARGE SCALE GENOMIC DNA]</scope>
    <source>
        <strain evidence="10">20631-21</strain>
    </source>
</reference>
<evidence type="ECO:0000256" key="8">
    <source>
        <dbReference type="ARBA" id="ARBA00029835"/>
    </source>
</evidence>
<evidence type="ECO:0000256" key="2">
    <source>
        <dbReference type="ARBA" id="ARBA00008420"/>
    </source>
</evidence>
<evidence type="ECO:0000256" key="3">
    <source>
        <dbReference type="ARBA" id="ARBA00012054"/>
    </source>
</evidence>
<keyword evidence="5" id="KW-0547">Nucleotide-binding</keyword>
<dbReference type="SUPFAM" id="SSF52540">
    <property type="entry name" value="P-loop containing nucleoside triphosphate hydrolases"/>
    <property type="match status" value="1"/>
</dbReference>
<dbReference type="RefSeq" id="XP_024324845.1">
    <property type="nucleotide sequence ID" value="XM_024467469.1"/>
</dbReference>
<dbReference type="PANTHER" id="PTHR43442:SF3">
    <property type="entry name" value="GLUCONOKINASE-RELATED"/>
    <property type="match status" value="1"/>
</dbReference>
<dbReference type="GO" id="GO:0046316">
    <property type="term" value="F:gluconokinase activity"/>
    <property type="evidence" value="ECO:0007669"/>
    <property type="project" value="UniProtKB-EC"/>
</dbReference>
<dbReference type="GO" id="GO:0005737">
    <property type="term" value="C:cytoplasm"/>
    <property type="evidence" value="ECO:0007669"/>
    <property type="project" value="TreeGrafter"/>
</dbReference>
<dbReference type="GO" id="GO:0005524">
    <property type="term" value="F:ATP binding"/>
    <property type="evidence" value="ECO:0007669"/>
    <property type="project" value="UniProtKB-KW"/>
</dbReference>
<dbReference type="Proteomes" id="UP000077154">
    <property type="component" value="Unassembled WGS sequence"/>
</dbReference>